<feature type="transmembrane region" description="Helical" evidence="1">
    <location>
        <begin position="165"/>
        <end position="182"/>
    </location>
</feature>
<protein>
    <recommendedName>
        <fullName evidence="4">DUF2306 domain-containing protein</fullName>
    </recommendedName>
</protein>
<feature type="transmembrane region" description="Helical" evidence="1">
    <location>
        <begin position="41"/>
        <end position="62"/>
    </location>
</feature>
<evidence type="ECO:0000313" key="3">
    <source>
        <dbReference type="Proteomes" id="UP000680116"/>
    </source>
</evidence>
<feature type="transmembrane region" description="Helical" evidence="1">
    <location>
        <begin position="6"/>
        <end position="29"/>
    </location>
</feature>
<keyword evidence="1" id="KW-0812">Transmembrane</keyword>
<sequence length="240" mass="25782">MAGYSVFVALHIAGGAVALAAFWSAALLRKGSPAHRLVGRGYLLAMLAVIASGVPLTAQRLIDGHPVGATFLAYLLLLVSTSVWLSWRAIRDRQDPSAYLGRVYGVLAYANPLAGLAVLALGIDRGQPLLTGFSLVGVMVGVDMLRRRRVIPTQPRWWLEEHYSAMVANGAATHIAFLAIGLPRLLPVLQGQGWYYAGWFAPVLLAIVAKAWLNRRFRLPAGGTAQTSPSLSQPSPVPRL</sequence>
<keyword evidence="3" id="KW-1185">Reference proteome</keyword>
<organism evidence="2 3">
    <name type="scientific">Novilysobacter luteus</name>
    <dbReference type="NCBI Taxonomy" id="2822368"/>
    <lineage>
        <taxon>Bacteria</taxon>
        <taxon>Pseudomonadati</taxon>
        <taxon>Pseudomonadota</taxon>
        <taxon>Gammaproteobacteria</taxon>
        <taxon>Lysobacterales</taxon>
        <taxon>Lysobacteraceae</taxon>
        <taxon>Novilysobacter</taxon>
    </lineage>
</organism>
<dbReference type="Proteomes" id="UP000680116">
    <property type="component" value="Chromosome"/>
</dbReference>
<feature type="transmembrane region" description="Helical" evidence="1">
    <location>
        <begin position="129"/>
        <end position="145"/>
    </location>
</feature>
<evidence type="ECO:0000256" key="1">
    <source>
        <dbReference type="SAM" id="Phobius"/>
    </source>
</evidence>
<evidence type="ECO:0008006" key="4">
    <source>
        <dbReference type="Google" id="ProtNLM"/>
    </source>
</evidence>
<dbReference type="EMBL" id="OU015430">
    <property type="protein sequence ID" value="CAG4978161.1"/>
    <property type="molecule type" value="Genomic_DNA"/>
</dbReference>
<feature type="transmembrane region" description="Helical" evidence="1">
    <location>
        <begin position="194"/>
        <end position="213"/>
    </location>
</feature>
<reference evidence="2 3" key="1">
    <citation type="submission" date="2021-04" db="EMBL/GenBank/DDBJ databases">
        <authorList>
            <person name="Rodrigo-Torres L."/>
            <person name="Arahal R. D."/>
            <person name="Lucena T."/>
        </authorList>
    </citation>
    <scope>NUCLEOTIDE SEQUENCE [LARGE SCALE GENOMIC DNA]</scope>
    <source>
        <strain evidence="2 3">CECT 30171</strain>
    </source>
</reference>
<dbReference type="RefSeq" id="WP_215219047.1">
    <property type="nucleotide sequence ID" value="NZ_OU015430.1"/>
</dbReference>
<feature type="transmembrane region" description="Helical" evidence="1">
    <location>
        <begin position="99"/>
        <end position="123"/>
    </location>
</feature>
<feature type="transmembrane region" description="Helical" evidence="1">
    <location>
        <begin position="68"/>
        <end position="87"/>
    </location>
</feature>
<evidence type="ECO:0000313" key="2">
    <source>
        <dbReference type="EMBL" id="CAG4978161.1"/>
    </source>
</evidence>
<gene>
    <name evidence="2" type="ORF">LYB30171_02579</name>
</gene>
<proteinExistence type="predicted"/>
<accession>A0ABN7R4P2</accession>
<keyword evidence="1" id="KW-0472">Membrane</keyword>
<keyword evidence="1" id="KW-1133">Transmembrane helix</keyword>
<name>A0ABN7R4P2_9GAMM</name>